<evidence type="ECO:0000313" key="2">
    <source>
        <dbReference type="Proteomes" id="UP000182841"/>
    </source>
</evidence>
<proteinExistence type="predicted"/>
<dbReference type="EMBL" id="FOGO01000016">
    <property type="protein sequence ID" value="SES30848.1"/>
    <property type="molecule type" value="Genomic_DNA"/>
</dbReference>
<accession>A0A1H9WAB1</accession>
<organism evidence="1 2">
    <name type="scientific">Streptomyces qinglanensis</name>
    <dbReference type="NCBI Taxonomy" id="943816"/>
    <lineage>
        <taxon>Bacteria</taxon>
        <taxon>Bacillati</taxon>
        <taxon>Actinomycetota</taxon>
        <taxon>Actinomycetes</taxon>
        <taxon>Kitasatosporales</taxon>
        <taxon>Streptomycetaceae</taxon>
        <taxon>Streptomyces</taxon>
    </lineage>
</organism>
<dbReference type="AlphaFoldDB" id="A0A1H9WAB1"/>
<dbReference type="Proteomes" id="UP000182841">
    <property type="component" value="Unassembled WGS sequence"/>
</dbReference>
<evidence type="ECO:0000313" key="1">
    <source>
        <dbReference type="EMBL" id="SES30848.1"/>
    </source>
</evidence>
<reference evidence="2" key="1">
    <citation type="submission" date="2016-10" db="EMBL/GenBank/DDBJ databases">
        <authorList>
            <person name="Varghese N."/>
            <person name="Submissions S."/>
        </authorList>
    </citation>
    <scope>NUCLEOTIDE SEQUENCE [LARGE SCALE GENOMIC DNA]</scope>
    <source>
        <strain evidence="2">CGMCC 4.6825</strain>
    </source>
</reference>
<protein>
    <submittedName>
        <fullName evidence="1">Putative transposase of IS4/5 family</fullName>
    </submittedName>
</protein>
<gene>
    <name evidence="1" type="ORF">SAMN05421870_11670</name>
</gene>
<sequence length="101" mass="10865">MPDRVALGGIIYVLRKGVAWRDVPSTVVGCSGVAAWRRLRDETEAGVRPRLLTALLAELRRADSLDMDDCAVDGSHIRTLKEGTTAVPQPSTAPLLVPNTT</sequence>
<keyword evidence="2" id="KW-1185">Reference proteome</keyword>
<name>A0A1H9WAB1_9ACTN</name>